<evidence type="ECO:0000313" key="1">
    <source>
        <dbReference type="EMBL" id="HEM68063.1"/>
    </source>
</evidence>
<protein>
    <submittedName>
        <fullName evidence="1">Uncharacterized protein</fullName>
    </submittedName>
</protein>
<gene>
    <name evidence="1" type="ORF">ENO26_10995</name>
</gene>
<comment type="caution">
    <text evidence="1">The sequence shown here is derived from an EMBL/GenBank/DDBJ whole genome shotgun (WGS) entry which is preliminary data.</text>
</comment>
<sequence length="86" mass="9564">MDISKGVLHNYLHGVRRVSVDVVQKALQYLDESEFKDVVQGVELLKAIGIVKGDGAVDYSIALQVLSLATRDEHINNAIMQFIVRI</sequence>
<dbReference type="AlphaFoldDB" id="A0A7J2U702"/>
<organism evidence="1">
    <name type="scientific">Ignisphaera aggregans</name>
    <dbReference type="NCBI Taxonomy" id="334771"/>
    <lineage>
        <taxon>Archaea</taxon>
        <taxon>Thermoproteota</taxon>
        <taxon>Thermoprotei</taxon>
        <taxon>Desulfurococcales</taxon>
        <taxon>Desulfurococcaceae</taxon>
        <taxon>Ignisphaera</taxon>
    </lineage>
</organism>
<dbReference type="EMBL" id="DSEU01000077">
    <property type="protein sequence ID" value="HEM68063.1"/>
    <property type="molecule type" value="Genomic_DNA"/>
</dbReference>
<reference evidence="1" key="1">
    <citation type="journal article" date="2020" name="mSystems">
        <title>Genome- and Community-Level Interaction Insights into Carbon Utilization and Element Cycling Functions of Hydrothermarchaeota in Hydrothermal Sediment.</title>
        <authorList>
            <person name="Zhou Z."/>
            <person name="Liu Y."/>
            <person name="Xu W."/>
            <person name="Pan J."/>
            <person name="Luo Z.H."/>
            <person name="Li M."/>
        </authorList>
    </citation>
    <scope>NUCLEOTIDE SEQUENCE [LARGE SCALE GENOMIC DNA]</scope>
    <source>
        <strain evidence="1">SpSt-125</strain>
    </source>
</reference>
<accession>A0A7J2U702</accession>
<proteinExistence type="predicted"/>
<name>A0A7J2U702_9CREN</name>